<proteinExistence type="inferred from homology"/>
<sequence length="1087" mass="114967">METPMQSPELVLAVQAAAQRLTDEILGSCAFLSGFCAADRTVVEKVFQPSHFPNLWNADGLFVGKRKDIYDILNSLTRCHLDADAPTKITTEGRILKLGRFSHGAMEGKYFQTTAETRLVDATDFPSTPPEPWNTQDYVKVKDYCFTPAAGALAGGVGGSLGGSAGSAVVNACFRACQGGLRPVEKVASTVGALVSPVLGATAGAKAGVGVAGFQCVGMAPALGFHSCTVLTGLAAGCLVGAAATGVAVTVGAGAAAGVDALGECRRVEAVALELEALPKGVWGEVVQELRGLDAVCVELSQLSAVAMEISRGLGKGGGWGVEGVSVQSVRTTLLSLNAVRVLTASAGIELKKKEDSLREACGRLEGLFRHVETELEKRKKREGDNVKKSSRRLFRLQSLAGRYPMSLFVTIPLCAFLEAAEGCAEMVERGAKAKSQAATRQTEVRLQQLAEEAAKGLQRAKAALMWLSILDSACATLLRLALQQPVSVHMATAGQEGKTQTAFPLAASLFASPEPPVFPPPKPASLRSSRRVRLGLSLCPSVLPHSTSALLTERPTRSLTPWEEKEEDYQTKRGGQICLPHFPTASQQQAFGFFPRTVRLCGGFSWTSKVMVVWKLKEDSEESSECRREFRGLTPQVAYKFGQVDVASGQIDWSGNCGNLSAALGLFAVEAELLHDSDVRAATQWEGEEGGSSENQQKEMAGHSQAGREEEGEREKSTGRRRRRKGTFRLTAWQATQRKVVEVVQAVEEQIEEGGGGRRVRAESRGSFSIDGVAGTGACVSVEFLEPPPPLPSSSPSSSPTDTEAFPPLSLFPTGFIVESVPVALRNSLRVKSLDVTCIDAGNPTVFLDARQAGLTGTESRDRPGAYGCSESNLVGVLEEVRLECSVRMGVASSLEEAKAKPAIPKVAWIAPPTAYTASGGQSIPAEEQTVTARILSMGKIHHAFTGTGAVALVAALQVPQSIPWKVAREGAQGGKGQKEGEPGGVSFGHASGLMELDVTLEEVGKGKEEVKEGASQSSSAKDPVCFSSDAQSPGHPPTSEHGDRGRPASGVGLNVKAPPLFLRKVTMSRTARVLMRGVACGFFDV</sequence>
<evidence type="ECO:0000313" key="4">
    <source>
        <dbReference type="EMBL" id="CEM43687.1"/>
    </source>
</evidence>
<feature type="region of interest" description="Disordered" evidence="3">
    <location>
        <begin position="1007"/>
        <end position="1055"/>
    </location>
</feature>
<evidence type="ECO:0000256" key="3">
    <source>
        <dbReference type="SAM" id="MobiDB-lite"/>
    </source>
</evidence>
<feature type="region of interest" description="Disordered" evidence="3">
    <location>
        <begin position="971"/>
        <end position="991"/>
    </location>
</feature>
<accession>A0A0G4HHS8</accession>
<reference evidence="4" key="1">
    <citation type="submission" date="2014-11" db="EMBL/GenBank/DDBJ databases">
        <authorList>
            <person name="Otto D Thomas"/>
            <person name="Naeem Raeece"/>
        </authorList>
    </citation>
    <scope>NUCLEOTIDE SEQUENCE</scope>
</reference>
<feature type="region of interest" description="Disordered" evidence="3">
    <location>
        <begin position="785"/>
        <end position="806"/>
    </location>
</feature>
<gene>
    <name evidence="4" type="ORF">Cvel_1061</name>
</gene>
<evidence type="ECO:0000256" key="2">
    <source>
        <dbReference type="ARBA" id="ARBA00023235"/>
    </source>
</evidence>
<dbReference type="VEuPathDB" id="CryptoDB:Cvel_1061"/>
<dbReference type="PANTHER" id="PTHR43709">
    <property type="entry name" value="ACONITATE ISOMERASE-RELATED"/>
    <property type="match status" value="1"/>
</dbReference>
<organism evidence="4">
    <name type="scientific">Chromera velia CCMP2878</name>
    <dbReference type="NCBI Taxonomy" id="1169474"/>
    <lineage>
        <taxon>Eukaryota</taxon>
        <taxon>Sar</taxon>
        <taxon>Alveolata</taxon>
        <taxon>Colpodellida</taxon>
        <taxon>Chromeraceae</taxon>
        <taxon>Chromera</taxon>
    </lineage>
</organism>
<dbReference type="PANTHER" id="PTHR43709:SF2">
    <property type="entry name" value="DUF453 DOMAIN PROTEIN (AFU_ORTHOLOGUE AFUA_6G00360)"/>
    <property type="match status" value="1"/>
</dbReference>
<keyword evidence="2" id="KW-0413">Isomerase</keyword>
<dbReference type="SUPFAM" id="SSF54506">
    <property type="entry name" value="Diaminopimelate epimerase-like"/>
    <property type="match status" value="2"/>
</dbReference>
<dbReference type="Pfam" id="PF04303">
    <property type="entry name" value="PrpF"/>
    <property type="match status" value="2"/>
</dbReference>
<evidence type="ECO:0000256" key="1">
    <source>
        <dbReference type="ARBA" id="ARBA00007673"/>
    </source>
</evidence>
<dbReference type="GO" id="GO:0016853">
    <property type="term" value="F:isomerase activity"/>
    <property type="evidence" value="ECO:0007669"/>
    <property type="project" value="UniProtKB-KW"/>
</dbReference>
<name>A0A0G4HHS8_9ALVE</name>
<feature type="region of interest" description="Disordered" evidence="3">
    <location>
        <begin position="685"/>
        <end position="729"/>
    </location>
</feature>
<feature type="compositionally biased region" description="Basic and acidic residues" evidence="3">
    <location>
        <begin position="697"/>
        <end position="719"/>
    </location>
</feature>
<protein>
    <submittedName>
        <fullName evidence="4">Uncharacterized protein</fullName>
    </submittedName>
</protein>
<dbReference type="InterPro" id="IPR007400">
    <property type="entry name" value="PrpF-like"/>
</dbReference>
<dbReference type="Gene3D" id="3.10.310.10">
    <property type="entry name" value="Diaminopimelate Epimerase, Chain A, domain 1"/>
    <property type="match status" value="2"/>
</dbReference>
<comment type="similarity">
    <text evidence="1">Belongs to the PrpF family.</text>
</comment>
<dbReference type="AlphaFoldDB" id="A0A0G4HHS8"/>
<dbReference type="EMBL" id="CDMZ01002736">
    <property type="protein sequence ID" value="CEM43687.1"/>
    <property type="molecule type" value="Genomic_DNA"/>
</dbReference>